<dbReference type="InterPro" id="IPR018712">
    <property type="entry name" value="Tle1-like_cat"/>
</dbReference>
<gene>
    <name evidence="2" type="ORF">E1N52_32130</name>
</gene>
<dbReference type="Pfam" id="PF09994">
    <property type="entry name" value="T6SS_Tle1-like_cat"/>
    <property type="match status" value="1"/>
</dbReference>
<comment type="caution">
    <text evidence="2">The sequence shown here is derived from an EMBL/GenBank/DDBJ whole genome shotgun (WGS) entry which is preliminary data.</text>
</comment>
<reference evidence="2 3" key="1">
    <citation type="submission" date="2019-03" db="EMBL/GenBank/DDBJ databases">
        <title>Paraburkholderia sp. isolated from native Mimosa gymnas in Guartela State Park, Brazil.</title>
        <authorList>
            <person name="Paulitsch F."/>
            <person name="Hungria M."/>
            <person name="Delamuta J.R.M."/>
            <person name="Ribeiro R.A."/>
            <person name="Dall'Agnol R."/>
            <person name="Silva J.S.B."/>
        </authorList>
    </citation>
    <scope>NUCLEOTIDE SEQUENCE [LARGE SCALE GENOMIC DNA]</scope>
    <source>
        <strain evidence="2 3">CNPSo 3008</strain>
    </source>
</reference>
<protein>
    <submittedName>
        <fullName evidence="2">DUF2235 domain-containing protein</fullName>
    </submittedName>
</protein>
<dbReference type="Proteomes" id="UP000295606">
    <property type="component" value="Unassembled WGS sequence"/>
</dbReference>
<evidence type="ECO:0000313" key="3">
    <source>
        <dbReference type="Proteomes" id="UP000295606"/>
    </source>
</evidence>
<dbReference type="PANTHER" id="PTHR33840:SF1">
    <property type="entry name" value="TLE1 PHOSPHOLIPASE DOMAIN-CONTAINING PROTEIN"/>
    <property type="match status" value="1"/>
</dbReference>
<dbReference type="OrthoDB" id="4378831at2"/>
<feature type="domain" description="T6SS Phospholipase effector Tle1-like catalytic" evidence="1">
    <location>
        <begin position="52"/>
        <end position="162"/>
    </location>
</feature>
<accession>A0A4R5L5H3</accession>
<sequence>MEGNSFCLSTGRPHLHFGFSRGAFAARHLASMIVRRGLKGWRGSLEEEYREWLTAVRQPCTVVQQRIHMLGLFDCVPGNQFYVLRDRSSHLNIGELEPGIDHFRHAVSIHERRWSFKPIFFRDTGSQSFKQCWFPGYHNDVGGGPGCAEGLAAYSLWWMMREAHGLELNLNHVVCRDHRAGNTLNVIQAVDTLDPPKCSDWITTRCGFAVDRSKLPGAEYVTPAPDFMDLDECYRCGNEMYDALATPDAHRRFARVRGSSGGEGTRAD</sequence>
<dbReference type="PANTHER" id="PTHR33840">
    <property type="match status" value="1"/>
</dbReference>
<evidence type="ECO:0000259" key="1">
    <source>
        <dbReference type="Pfam" id="PF09994"/>
    </source>
</evidence>
<dbReference type="AlphaFoldDB" id="A0A4R5L5H3"/>
<name>A0A4R5L5H3_9BURK</name>
<evidence type="ECO:0000313" key="2">
    <source>
        <dbReference type="EMBL" id="TDG04015.1"/>
    </source>
</evidence>
<organism evidence="2 3">
    <name type="scientific">Paraburkholderia guartelaensis</name>
    <dbReference type="NCBI Taxonomy" id="2546446"/>
    <lineage>
        <taxon>Bacteria</taxon>
        <taxon>Pseudomonadati</taxon>
        <taxon>Pseudomonadota</taxon>
        <taxon>Betaproteobacteria</taxon>
        <taxon>Burkholderiales</taxon>
        <taxon>Burkholderiaceae</taxon>
        <taxon>Paraburkholderia</taxon>
    </lineage>
</organism>
<dbReference type="EMBL" id="SMOD01000033">
    <property type="protein sequence ID" value="TDG04015.1"/>
    <property type="molecule type" value="Genomic_DNA"/>
</dbReference>
<proteinExistence type="predicted"/>